<keyword evidence="4 8" id="KW-0812">Transmembrane</keyword>
<comment type="similarity">
    <text evidence="2">Belongs to the Ca(2+):cation antiporter (CaCA) (TC 2.A.19) family.</text>
</comment>
<feature type="compositionally biased region" description="Polar residues" evidence="7">
    <location>
        <begin position="432"/>
        <end position="451"/>
    </location>
</feature>
<sequence>MAATTTPFIGNTSILRRRRAFDTRPFYTTVVIFTFLAVYSLVIKKHLASASASASASAFVSASTRYRHHQRSLASLSDEDCRLVHRAPDQCAFVKHNCRDEEAGLVEYLTFYYCSLGHVQPLAFIILVLWLGLLFTTIGIAASDFFSVNLSTISTFLGLSESLAGVTFLAFGNGSPDVFSTFAAMGSNSGSMAVGELIGAAGFITTVVAGSMALVREFRVARKTFVRDICFFIVAVGFAVGFLIDGQLHFAECSVMIGFYIFYVAVVVGWHAYTKRRNARRAKEAAARAHFYRTTSDLGNDELEPYRDAPDDDEPPTTGRASTPIDIEALERAPLIDIGDADGDGDDHSDENQHVAAEVTSSMRVNRPRGRRSNTTITPIRPSLVGALEFRSVLASLQREGNVRMRPIHTRTYSTTSHLRVGPHSAVQEQVILSPSTDNGETSQTTRNRALSSGDMPVAIDQDIEQRQLAPSHTIGGRLAPPLSDRLSDASPSFENESEFLTPTLHQLRTQSPSNSERSTPQLSPFPEFTDSAFVMTPTTQQPASLTLPSPALEPPSTSSSLTGHTSPKPVKWWPYSVLPPPHILLNTLFPTLQSWRTKSVWDKFISIISVPSIFLLVITLPVVETETTQDDHDEIIIDQPSVPSVAIEVNEPTETETEWQRYRRSTISTGTNRSLSPSPSRTNPDGPQIAVVGADTGITPIQPTIEAQPPKPPSSLGQDTSTVVDEDQGWNRWLLILQIFIGPLFCVLIVWANLAEDLENPIKVLVRSLLISLVSSLVLLGVLLMTTSPNSRPKYHVAFCFLGFVIAIAWISTVAGEVVGVMKAFGVIFDISEAILGLTIFAVGNSVGDLVADVTVARLGYPVMALSACFGGPLLNILLGIGLGGAYQTISAANRHHAKYPDQPYHYKPYHIQVTGTLMVSTIALLITLFALLVVVPMNKWMMTKKIGWSLIGLWTASTVLNLVIEVTGVWQDVA</sequence>
<keyword evidence="3" id="KW-0813">Transport</keyword>
<evidence type="ECO:0000256" key="1">
    <source>
        <dbReference type="ARBA" id="ARBA00004141"/>
    </source>
</evidence>
<feature type="compositionally biased region" description="Polar residues" evidence="7">
    <location>
        <begin position="490"/>
        <end position="523"/>
    </location>
</feature>
<feature type="transmembrane region" description="Helical" evidence="8">
    <location>
        <begin position="122"/>
        <end position="141"/>
    </location>
</feature>
<dbReference type="Gene3D" id="1.20.1420.30">
    <property type="entry name" value="NCX, central ion-binding region"/>
    <property type="match status" value="2"/>
</dbReference>
<feature type="transmembrane region" description="Helical" evidence="8">
    <location>
        <begin position="911"/>
        <end position="936"/>
    </location>
</feature>
<feature type="transmembrane region" description="Helical" evidence="8">
    <location>
        <begin position="192"/>
        <end position="213"/>
    </location>
</feature>
<dbReference type="AlphaFoldDB" id="A0AAN7UWB4"/>
<feature type="region of interest" description="Disordered" evidence="7">
    <location>
        <begin position="473"/>
        <end position="567"/>
    </location>
</feature>
<dbReference type="Proteomes" id="UP001305414">
    <property type="component" value="Unassembled WGS sequence"/>
</dbReference>
<feature type="transmembrane region" description="Helical" evidence="8">
    <location>
        <begin position="798"/>
        <end position="823"/>
    </location>
</feature>
<feature type="transmembrane region" description="Helical" evidence="8">
    <location>
        <begin position="256"/>
        <end position="273"/>
    </location>
</feature>
<keyword evidence="11" id="KW-1185">Reference proteome</keyword>
<evidence type="ECO:0000256" key="7">
    <source>
        <dbReference type="SAM" id="MobiDB-lite"/>
    </source>
</evidence>
<feature type="compositionally biased region" description="Polar residues" evidence="7">
    <location>
        <begin position="556"/>
        <end position="566"/>
    </location>
</feature>
<proteinExistence type="inferred from homology"/>
<feature type="region of interest" description="Disordered" evidence="7">
    <location>
        <begin position="652"/>
        <end position="723"/>
    </location>
</feature>
<dbReference type="PANTHER" id="PTHR12266:SF0">
    <property type="entry name" value="MITOCHONDRIAL SODIUM_CALCIUM EXCHANGER PROTEIN"/>
    <property type="match status" value="1"/>
</dbReference>
<evidence type="ECO:0000256" key="4">
    <source>
        <dbReference type="ARBA" id="ARBA00022692"/>
    </source>
</evidence>
<dbReference type="GO" id="GO:0016020">
    <property type="term" value="C:membrane"/>
    <property type="evidence" value="ECO:0007669"/>
    <property type="project" value="UniProtKB-SubCell"/>
</dbReference>
<feature type="transmembrane region" description="Helical" evidence="8">
    <location>
        <begin position="948"/>
        <end position="966"/>
    </location>
</feature>
<evidence type="ECO:0000256" key="6">
    <source>
        <dbReference type="ARBA" id="ARBA00023136"/>
    </source>
</evidence>
<feature type="transmembrane region" description="Helical" evidence="8">
    <location>
        <begin position="26"/>
        <end position="43"/>
    </location>
</feature>
<dbReference type="InterPro" id="IPR004837">
    <property type="entry name" value="NaCa_Exmemb"/>
</dbReference>
<feature type="transmembrane region" description="Helical" evidence="8">
    <location>
        <begin position="865"/>
        <end position="891"/>
    </location>
</feature>
<feature type="domain" description="Sodium/calcium exchanger membrane region" evidence="9">
    <location>
        <begin position="129"/>
        <end position="268"/>
    </location>
</feature>
<name>A0AAN7UWB4_9PEZI</name>
<dbReference type="PANTHER" id="PTHR12266">
    <property type="entry name" value="NA+/CA2+ K+ INDEPENDENT EXCHANGER"/>
    <property type="match status" value="1"/>
</dbReference>
<evidence type="ECO:0000256" key="3">
    <source>
        <dbReference type="ARBA" id="ARBA00022448"/>
    </source>
</evidence>
<dbReference type="InterPro" id="IPR051359">
    <property type="entry name" value="CaCA_antiporter"/>
</dbReference>
<evidence type="ECO:0000259" key="9">
    <source>
        <dbReference type="Pfam" id="PF01699"/>
    </source>
</evidence>
<keyword evidence="5 8" id="KW-1133">Transmembrane helix</keyword>
<keyword evidence="6 8" id="KW-0472">Membrane</keyword>
<organism evidence="10 11">
    <name type="scientific">Xylaria bambusicola</name>
    <dbReference type="NCBI Taxonomy" id="326684"/>
    <lineage>
        <taxon>Eukaryota</taxon>
        <taxon>Fungi</taxon>
        <taxon>Dikarya</taxon>
        <taxon>Ascomycota</taxon>
        <taxon>Pezizomycotina</taxon>
        <taxon>Sordariomycetes</taxon>
        <taxon>Xylariomycetidae</taxon>
        <taxon>Xylariales</taxon>
        <taxon>Xylariaceae</taxon>
        <taxon>Xylaria</taxon>
    </lineage>
</organism>
<feature type="domain" description="Sodium/calcium exchanger membrane region" evidence="9">
    <location>
        <begin position="802"/>
        <end position="964"/>
    </location>
</feature>
<dbReference type="GO" id="GO:0006874">
    <property type="term" value="P:intracellular calcium ion homeostasis"/>
    <property type="evidence" value="ECO:0007669"/>
    <property type="project" value="TreeGrafter"/>
</dbReference>
<dbReference type="Pfam" id="PF01699">
    <property type="entry name" value="Na_Ca_ex"/>
    <property type="match status" value="2"/>
</dbReference>
<feature type="compositionally biased region" description="Polar residues" evidence="7">
    <location>
        <begin position="666"/>
        <end position="686"/>
    </location>
</feature>
<dbReference type="InterPro" id="IPR044880">
    <property type="entry name" value="NCX_ion-bd_dom_sf"/>
</dbReference>
<comment type="subcellular location">
    <subcellularLocation>
        <location evidence="1">Membrane</location>
        <topology evidence="1">Multi-pass membrane protein</topology>
    </subcellularLocation>
</comment>
<comment type="caution">
    <text evidence="10">The sequence shown here is derived from an EMBL/GenBank/DDBJ whole genome shotgun (WGS) entry which is preliminary data.</text>
</comment>
<protein>
    <recommendedName>
        <fullName evidence="9">Sodium/calcium exchanger membrane region domain-containing protein</fullName>
    </recommendedName>
</protein>
<dbReference type="EMBL" id="JAWHQM010000054">
    <property type="protein sequence ID" value="KAK5635544.1"/>
    <property type="molecule type" value="Genomic_DNA"/>
</dbReference>
<feature type="transmembrane region" description="Helical" evidence="8">
    <location>
        <begin position="734"/>
        <end position="753"/>
    </location>
</feature>
<evidence type="ECO:0000256" key="2">
    <source>
        <dbReference type="ARBA" id="ARBA00008170"/>
    </source>
</evidence>
<accession>A0AAN7UWB4</accession>
<evidence type="ECO:0000313" key="11">
    <source>
        <dbReference type="Proteomes" id="UP001305414"/>
    </source>
</evidence>
<feature type="transmembrane region" description="Helical" evidence="8">
    <location>
        <begin position="153"/>
        <end position="172"/>
    </location>
</feature>
<feature type="transmembrane region" description="Helical" evidence="8">
    <location>
        <begin position="765"/>
        <end position="786"/>
    </location>
</feature>
<feature type="region of interest" description="Disordered" evidence="7">
    <location>
        <begin position="432"/>
        <end position="455"/>
    </location>
</feature>
<feature type="transmembrane region" description="Helical" evidence="8">
    <location>
        <begin position="225"/>
        <end position="244"/>
    </location>
</feature>
<evidence type="ECO:0000256" key="5">
    <source>
        <dbReference type="ARBA" id="ARBA00022989"/>
    </source>
</evidence>
<evidence type="ECO:0000313" key="10">
    <source>
        <dbReference type="EMBL" id="KAK5635544.1"/>
    </source>
</evidence>
<reference evidence="10 11" key="1">
    <citation type="submission" date="2023-10" db="EMBL/GenBank/DDBJ databases">
        <title>Draft genome sequence of Xylaria bambusicola isolate GMP-LS, the root and basal stem rot pathogen of sugarcane in Indonesia.</title>
        <authorList>
            <person name="Selvaraj P."/>
            <person name="Muralishankar V."/>
            <person name="Muruganantham S."/>
            <person name="Sp S."/>
            <person name="Haryani S."/>
            <person name="Lau K.J.X."/>
            <person name="Naqvi N.I."/>
        </authorList>
    </citation>
    <scope>NUCLEOTIDE SEQUENCE [LARGE SCALE GENOMIC DNA]</scope>
    <source>
        <strain evidence="10">GMP-LS</strain>
    </source>
</reference>
<feature type="compositionally biased region" description="Polar residues" evidence="7">
    <location>
        <begin position="537"/>
        <end position="548"/>
    </location>
</feature>
<evidence type="ECO:0000256" key="8">
    <source>
        <dbReference type="SAM" id="Phobius"/>
    </source>
</evidence>
<feature type="transmembrane region" description="Helical" evidence="8">
    <location>
        <begin position="835"/>
        <end position="853"/>
    </location>
</feature>
<dbReference type="GO" id="GO:0008324">
    <property type="term" value="F:monoatomic cation transmembrane transporter activity"/>
    <property type="evidence" value="ECO:0007669"/>
    <property type="project" value="TreeGrafter"/>
</dbReference>
<gene>
    <name evidence="10" type="ORF">RRF57_011257</name>
</gene>
<feature type="region of interest" description="Disordered" evidence="7">
    <location>
        <begin position="298"/>
        <end position="325"/>
    </location>
</feature>